<feature type="binding site" evidence="7">
    <location>
        <begin position="117"/>
        <end position="123"/>
    </location>
    <ligand>
        <name>S-adenosyl-L-methionine</name>
        <dbReference type="ChEBI" id="CHEBI:59789"/>
    </ligand>
</feature>
<dbReference type="Pfam" id="PF17126">
    <property type="entry name" value="RsmF_methylt_CI"/>
    <property type="match status" value="1"/>
</dbReference>
<feature type="domain" description="SAM-dependent MTase RsmB/NOP-type" evidence="9">
    <location>
        <begin position="27"/>
        <end position="311"/>
    </location>
</feature>
<dbReference type="PROSITE" id="PS01153">
    <property type="entry name" value="NOL1_NOP2_SUN"/>
    <property type="match status" value="1"/>
</dbReference>
<evidence type="ECO:0000256" key="6">
    <source>
        <dbReference type="ARBA" id="ARBA00022884"/>
    </source>
</evidence>
<dbReference type="Gene3D" id="3.30.70.1170">
    <property type="entry name" value="Sun protein, domain 3"/>
    <property type="match status" value="1"/>
</dbReference>
<dbReference type="PROSITE" id="PS51686">
    <property type="entry name" value="SAM_MT_RSMB_NOP"/>
    <property type="match status" value="1"/>
</dbReference>
<dbReference type="Pfam" id="PF17125">
    <property type="entry name" value="Methyltr_RsmF_N"/>
    <property type="match status" value="1"/>
</dbReference>
<dbReference type="Gene3D" id="3.40.50.150">
    <property type="entry name" value="Vaccinia Virus protein VP39"/>
    <property type="match status" value="1"/>
</dbReference>
<keyword evidence="2" id="KW-0963">Cytoplasm</keyword>
<dbReference type="SUPFAM" id="SSF53335">
    <property type="entry name" value="S-adenosyl-L-methionine-dependent methyltransferases"/>
    <property type="match status" value="1"/>
</dbReference>
<dbReference type="AlphaFoldDB" id="A0A3G3JZ28"/>
<evidence type="ECO:0000256" key="4">
    <source>
        <dbReference type="ARBA" id="ARBA00022679"/>
    </source>
</evidence>
<dbReference type="InterPro" id="IPR027391">
    <property type="entry name" value="Nol1_Nop2_Fmu_2"/>
</dbReference>
<feature type="active site" description="Nucleophile" evidence="7">
    <location>
        <position position="239"/>
    </location>
</feature>
<dbReference type="EMBL" id="CP033433">
    <property type="protein sequence ID" value="AYQ73111.1"/>
    <property type="molecule type" value="Genomic_DNA"/>
</dbReference>
<organism evidence="10 11">
    <name type="scientific">Cohnella candidum</name>
    <dbReference type="NCBI Taxonomy" id="2674991"/>
    <lineage>
        <taxon>Bacteria</taxon>
        <taxon>Bacillati</taxon>
        <taxon>Bacillota</taxon>
        <taxon>Bacilli</taxon>
        <taxon>Bacillales</taxon>
        <taxon>Paenibacillaceae</taxon>
        <taxon>Cohnella</taxon>
    </lineage>
</organism>
<dbReference type="Pfam" id="PF13636">
    <property type="entry name" value="Methyltranf_PUA"/>
    <property type="match status" value="1"/>
</dbReference>
<evidence type="ECO:0000313" key="10">
    <source>
        <dbReference type="EMBL" id="AYQ73111.1"/>
    </source>
</evidence>
<evidence type="ECO:0000256" key="1">
    <source>
        <dbReference type="ARBA" id="ARBA00007494"/>
    </source>
</evidence>
<comment type="caution">
    <text evidence="7">Lacks conserved residue(s) required for the propagation of feature annotation.</text>
</comment>
<evidence type="ECO:0000256" key="3">
    <source>
        <dbReference type="ARBA" id="ARBA00022603"/>
    </source>
</evidence>
<evidence type="ECO:0000259" key="9">
    <source>
        <dbReference type="PROSITE" id="PS51686"/>
    </source>
</evidence>
<dbReference type="RefSeq" id="WP_123041193.1">
    <property type="nucleotide sequence ID" value="NZ_CP033433.1"/>
</dbReference>
<keyword evidence="5 7" id="KW-0949">S-adenosyl-L-methionine</keyword>
<dbReference type="KEGG" id="coh:EAV92_11365"/>
<feature type="binding site" evidence="7">
    <location>
        <position position="141"/>
    </location>
    <ligand>
        <name>S-adenosyl-L-methionine</name>
        <dbReference type="ChEBI" id="CHEBI:59789"/>
    </ligand>
</feature>
<evidence type="ECO:0000256" key="5">
    <source>
        <dbReference type="ARBA" id="ARBA00022691"/>
    </source>
</evidence>
<proteinExistence type="inferred from homology"/>
<accession>A0A3G3JZ28</accession>
<dbReference type="InterPro" id="IPR049560">
    <property type="entry name" value="MeTrfase_RsmB-F_NOP2_cat"/>
</dbReference>
<keyword evidence="4 7" id="KW-0808">Transferase</keyword>
<sequence length="466" mass="50799">MTDLKLDLPPAFIRSVSRLLDGETERFLHSYEEPRSYGLRINRLKVAEGHPMEAKLVSQFGLQPVPWCPDGYRYEEATRPGRHVYHAAGLYYIQEPSAMIAAELLDPQPGETVLDLAAAPGGKTTQLAALMRGKGLLVANEIHPARAKILSENVERLGITNAVVTQASPQELSARFPEAFDRVLLDAPCSGEGMFRKDPDAVREWSPEAVEACAARQRDILPHAASMVKPGGKLLYSTCTFNTLENEETIADFLSRFPEFRLHREERMWPHLGQGEGHYAALLIKDGGGASQTPHSEPGRRGSSPPRKTKGGKTPESSSFPSYVAFAEESLPGFTLPAYGQPLVFGDALYWLPVPPGSPITPDSLRGLKVPRPGLHLGDLRTGGRFEPNHALAIAVPVYAARLSEDFAADSPEAAAYWHGETLPAPQGAKGWGLAAVDGFPLGWVKASDGQYKNRLPKGLRSLYVN</sequence>
<name>A0A3G3JZ28_9BACL</name>
<dbReference type="PRINTS" id="PR02008">
    <property type="entry name" value="RCMTFAMILY"/>
</dbReference>
<protein>
    <submittedName>
        <fullName evidence="10">Methyltransferase domain-containing protein</fullName>
    </submittedName>
</protein>
<dbReference type="Proteomes" id="UP000269097">
    <property type="component" value="Chromosome"/>
</dbReference>
<feature type="binding site" evidence="7">
    <location>
        <position position="186"/>
    </location>
    <ligand>
        <name>S-adenosyl-L-methionine</name>
        <dbReference type="ChEBI" id="CHEBI:59789"/>
    </ligand>
</feature>
<dbReference type="PANTHER" id="PTHR22807">
    <property type="entry name" value="NOP2 YEAST -RELATED NOL1/NOP2/FMU SUN DOMAIN-CONTAINING"/>
    <property type="match status" value="1"/>
</dbReference>
<evidence type="ECO:0000256" key="8">
    <source>
        <dbReference type="SAM" id="MobiDB-lite"/>
    </source>
</evidence>
<evidence type="ECO:0000256" key="7">
    <source>
        <dbReference type="PROSITE-ProRule" id="PRU01023"/>
    </source>
</evidence>
<dbReference type="InterPro" id="IPR001678">
    <property type="entry name" value="MeTrfase_RsmB-F_NOP2_dom"/>
</dbReference>
<gene>
    <name evidence="10" type="ORF">EAV92_11365</name>
</gene>
<keyword evidence="11" id="KW-1185">Reference proteome</keyword>
<dbReference type="CDD" id="cd02440">
    <property type="entry name" value="AdoMet_MTases"/>
    <property type="match status" value="1"/>
</dbReference>
<dbReference type="InterPro" id="IPR031340">
    <property type="entry name" value="RsmF_methylt_CI"/>
</dbReference>
<feature type="region of interest" description="Disordered" evidence="8">
    <location>
        <begin position="286"/>
        <end position="320"/>
    </location>
</feature>
<dbReference type="Gene3D" id="2.30.130.60">
    <property type="match status" value="1"/>
</dbReference>
<keyword evidence="6 7" id="KW-0694">RNA-binding</keyword>
<comment type="similarity">
    <text evidence="1 7">Belongs to the class I-like SAM-binding methyltransferase superfamily. RsmB/NOP family.</text>
</comment>
<dbReference type="CDD" id="cd21147">
    <property type="entry name" value="RsmF_methylt_CTD1"/>
    <property type="match status" value="1"/>
</dbReference>
<dbReference type="InterPro" id="IPR029063">
    <property type="entry name" value="SAM-dependent_MTases_sf"/>
</dbReference>
<dbReference type="InterPro" id="IPR031341">
    <property type="entry name" value="Methyltr_RsmF_N"/>
</dbReference>
<dbReference type="PANTHER" id="PTHR22807:SF30">
    <property type="entry name" value="28S RRNA (CYTOSINE(4447)-C(5))-METHYLTRANSFERASE-RELATED"/>
    <property type="match status" value="1"/>
</dbReference>
<evidence type="ECO:0000256" key="2">
    <source>
        <dbReference type="ARBA" id="ARBA00022490"/>
    </source>
</evidence>
<dbReference type="Pfam" id="PF01189">
    <property type="entry name" value="Methyltr_RsmB-F"/>
    <property type="match status" value="1"/>
</dbReference>
<keyword evidence="3 7" id="KW-0489">Methyltransferase</keyword>
<dbReference type="InterPro" id="IPR023267">
    <property type="entry name" value="RCMT"/>
</dbReference>
<dbReference type="GO" id="GO:0001510">
    <property type="term" value="P:RNA methylation"/>
    <property type="evidence" value="ECO:0007669"/>
    <property type="project" value="InterPro"/>
</dbReference>
<dbReference type="GO" id="GO:0003723">
    <property type="term" value="F:RNA binding"/>
    <property type="evidence" value="ECO:0007669"/>
    <property type="project" value="UniProtKB-UniRule"/>
</dbReference>
<dbReference type="InterPro" id="IPR018314">
    <property type="entry name" value="RsmB/NOL1/NOP2-like_CS"/>
</dbReference>
<evidence type="ECO:0000313" key="11">
    <source>
        <dbReference type="Proteomes" id="UP000269097"/>
    </source>
</evidence>
<reference evidence="10 11" key="1">
    <citation type="submission" date="2018-10" db="EMBL/GenBank/DDBJ databases">
        <title>Genome Sequence of Cohnella sp.</title>
        <authorList>
            <person name="Srinivasan S."/>
            <person name="Kim M.K."/>
        </authorList>
    </citation>
    <scope>NUCLEOTIDE SEQUENCE [LARGE SCALE GENOMIC DNA]</scope>
    <source>
        <strain evidence="10 11">18JY8-7</strain>
    </source>
</reference>
<dbReference type="GO" id="GO:0008173">
    <property type="term" value="F:RNA methyltransferase activity"/>
    <property type="evidence" value="ECO:0007669"/>
    <property type="project" value="InterPro"/>
</dbReference>